<dbReference type="Gene3D" id="1.20.120.80">
    <property type="entry name" value="Cytochrome c oxidase, subunit III, four-helix bundle"/>
    <property type="match status" value="1"/>
</dbReference>
<comment type="subcellular location">
    <subcellularLocation>
        <location evidence="1 7">Cell membrane</location>
        <topology evidence="1 7">Multi-pass membrane protein</topology>
    </subcellularLocation>
</comment>
<dbReference type="STRING" id="880071.Fleli_2718"/>
<organism evidence="10 11">
    <name type="scientific">Bernardetia litoralis (strain ATCC 23117 / DSM 6794 / NBRC 15988 / NCIMB 1366 / Fx l1 / Sio-4)</name>
    <name type="common">Flexibacter litoralis</name>
    <dbReference type="NCBI Taxonomy" id="880071"/>
    <lineage>
        <taxon>Bacteria</taxon>
        <taxon>Pseudomonadati</taxon>
        <taxon>Bacteroidota</taxon>
        <taxon>Cytophagia</taxon>
        <taxon>Cytophagales</taxon>
        <taxon>Bernardetiaceae</taxon>
        <taxon>Bernardetia</taxon>
    </lineage>
</organism>
<dbReference type="PROSITE" id="PS50253">
    <property type="entry name" value="COX3"/>
    <property type="match status" value="1"/>
</dbReference>
<keyword evidence="3" id="KW-1003">Cell membrane</keyword>
<evidence type="ECO:0000256" key="1">
    <source>
        <dbReference type="ARBA" id="ARBA00004651"/>
    </source>
</evidence>
<feature type="transmembrane region" description="Helical" evidence="8">
    <location>
        <begin position="28"/>
        <end position="48"/>
    </location>
</feature>
<evidence type="ECO:0000256" key="7">
    <source>
        <dbReference type="RuleBase" id="RU003376"/>
    </source>
</evidence>
<sequence>MQQQEQTNIREKKTTLEKMEQQHPYIMMMYLGIMGIFMAFTLLMLLFFNESLIKAVTNPIQFPYSFFISTIAIVSSSFFLEKARQQFYKDNFKKLKNNLLAVFGLGIVFLSLQIVGGYELHQNKIYLEGKTAGAYLYIISAFHMIHVMGGLIYSAVLLNQYIKKADDAVQILITVTNPFEKIKLQLLTIYWHFMDILWVAIFVGFLIALL</sequence>
<dbReference type="InterPro" id="IPR035973">
    <property type="entry name" value="Cyt_c_oxidase_su3-like_sf"/>
</dbReference>
<evidence type="ECO:0000313" key="11">
    <source>
        <dbReference type="Proteomes" id="UP000006054"/>
    </source>
</evidence>
<feature type="transmembrane region" description="Helical" evidence="8">
    <location>
        <begin position="189"/>
        <end position="209"/>
    </location>
</feature>
<dbReference type="EMBL" id="CP003345">
    <property type="protein sequence ID" value="AFM05073.1"/>
    <property type="molecule type" value="Genomic_DNA"/>
</dbReference>
<feature type="transmembrane region" description="Helical" evidence="8">
    <location>
        <begin position="135"/>
        <end position="158"/>
    </location>
</feature>
<dbReference type="KEGG" id="fli:Fleli_2718"/>
<dbReference type="GO" id="GO:0019646">
    <property type="term" value="P:aerobic electron transport chain"/>
    <property type="evidence" value="ECO:0007669"/>
    <property type="project" value="InterPro"/>
</dbReference>
<dbReference type="GO" id="GO:0005886">
    <property type="term" value="C:plasma membrane"/>
    <property type="evidence" value="ECO:0007669"/>
    <property type="project" value="UniProtKB-SubCell"/>
</dbReference>
<name>I4AM88_BERLS</name>
<keyword evidence="6 8" id="KW-0472">Membrane</keyword>
<dbReference type="RefSeq" id="WP_014798510.1">
    <property type="nucleotide sequence ID" value="NC_018018.1"/>
</dbReference>
<dbReference type="OrthoDB" id="9810850at2"/>
<dbReference type="SUPFAM" id="SSF81452">
    <property type="entry name" value="Cytochrome c oxidase subunit III-like"/>
    <property type="match status" value="1"/>
</dbReference>
<dbReference type="PANTHER" id="PTHR11403:SF2">
    <property type="entry name" value="CYTOCHROME BO(3) UBIQUINOL OXIDASE SUBUNIT 3"/>
    <property type="match status" value="1"/>
</dbReference>
<dbReference type="Proteomes" id="UP000006054">
    <property type="component" value="Chromosome"/>
</dbReference>
<keyword evidence="5 8" id="KW-1133">Transmembrane helix</keyword>
<keyword evidence="11" id="KW-1185">Reference proteome</keyword>
<gene>
    <name evidence="10" type="ordered locus">Fleli_2718</name>
</gene>
<evidence type="ECO:0000256" key="2">
    <source>
        <dbReference type="ARBA" id="ARBA00010581"/>
    </source>
</evidence>
<proteinExistence type="inferred from homology"/>
<evidence type="ECO:0000256" key="3">
    <source>
        <dbReference type="ARBA" id="ARBA00022475"/>
    </source>
</evidence>
<dbReference type="eggNOG" id="COG1845">
    <property type="taxonomic scope" value="Bacteria"/>
</dbReference>
<feature type="domain" description="Heme-copper oxidase subunit III family profile" evidence="9">
    <location>
        <begin position="29"/>
        <end position="210"/>
    </location>
</feature>
<feature type="transmembrane region" description="Helical" evidence="8">
    <location>
        <begin position="99"/>
        <end position="115"/>
    </location>
</feature>
<evidence type="ECO:0000256" key="4">
    <source>
        <dbReference type="ARBA" id="ARBA00022692"/>
    </source>
</evidence>
<evidence type="ECO:0000259" key="9">
    <source>
        <dbReference type="PROSITE" id="PS50253"/>
    </source>
</evidence>
<dbReference type="AlphaFoldDB" id="I4AM88"/>
<feature type="transmembrane region" description="Helical" evidence="8">
    <location>
        <begin position="60"/>
        <end position="79"/>
    </location>
</feature>
<dbReference type="InterPro" id="IPR013833">
    <property type="entry name" value="Cyt_c_oxidase_su3_a-hlx"/>
</dbReference>
<reference evidence="11" key="1">
    <citation type="submission" date="2012-06" db="EMBL/GenBank/DDBJ databases">
        <title>The complete genome of Flexibacter litoralis DSM 6794.</title>
        <authorList>
            <person name="Lucas S."/>
            <person name="Copeland A."/>
            <person name="Lapidus A."/>
            <person name="Glavina del Rio T."/>
            <person name="Dalin E."/>
            <person name="Tice H."/>
            <person name="Bruce D."/>
            <person name="Goodwin L."/>
            <person name="Pitluck S."/>
            <person name="Peters L."/>
            <person name="Ovchinnikova G."/>
            <person name="Lu M."/>
            <person name="Kyrpides N."/>
            <person name="Mavromatis K."/>
            <person name="Ivanova N."/>
            <person name="Brettin T."/>
            <person name="Detter J.C."/>
            <person name="Han C."/>
            <person name="Larimer F."/>
            <person name="Land M."/>
            <person name="Hauser L."/>
            <person name="Markowitz V."/>
            <person name="Cheng J.-F."/>
            <person name="Hugenholtz P."/>
            <person name="Woyke T."/>
            <person name="Wu D."/>
            <person name="Spring S."/>
            <person name="Lang E."/>
            <person name="Kopitz M."/>
            <person name="Brambilla E."/>
            <person name="Klenk H.-P."/>
            <person name="Eisen J.A."/>
        </authorList>
    </citation>
    <scope>NUCLEOTIDE SEQUENCE [LARGE SCALE GENOMIC DNA]</scope>
    <source>
        <strain evidence="11">ATCC 23117 / DSM 6794 / NBRC 15988 / NCIMB 1366 / Sio-4</strain>
    </source>
</reference>
<comment type="similarity">
    <text evidence="2 7">Belongs to the cytochrome c oxidase subunit 3 family.</text>
</comment>
<evidence type="ECO:0000256" key="8">
    <source>
        <dbReference type="SAM" id="Phobius"/>
    </source>
</evidence>
<evidence type="ECO:0000313" key="10">
    <source>
        <dbReference type="EMBL" id="AFM05073.1"/>
    </source>
</evidence>
<dbReference type="InterPro" id="IPR024791">
    <property type="entry name" value="Cyt_c/ubiquinol_Oxase_su3"/>
</dbReference>
<dbReference type="PANTHER" id="PTHR11403">
    <property type="entry name" value="CYTOCHROME C OXIDASE SUBUNIT III"/>
    <property type="match status" value="1"/>
</dbReference>
<protein>
    <submittedName>
        <fullName evidence="10">Heme/copper-type cytochrome/quinol oxidase, subunit 3</fullName>
    </submittedName>
</protein>
<dbReference type="HOGENOM" id="CLU_044071_4_2_10"/>
<evidence type="ECO:0000256" key="5">
    <source>
        <dbReference type="ARBA" id="ARBA00022989"/>
    </source>
</evidence>
<accession>I4AM88</accession>
<dbReference type="InterPro" id="IPR000298">
    <property type="entry name" value="Cyt_c_oxidase-like_su3"/>
</dbReference>
<keyword evidence="4 7" id="KW-0812">Transmembrane</keyword>
<evidence type="ECO:0000256" key="6">
    <source>
        <dbReference type="ARBA" id="ARBA00023136"/>
    </source>
</evidence>
<dbReference type="GO" id="GO:0004129">
    <property type="term" value="F:cytochrome-c oxidase activity"/>
    <property type="evidence" value="ECO:0007669"/>
    <property type="project" value="InterPro"/>
</dbReference>